<proteinExistence type="predicted"/>
<protein>
    <submittedName>
        <fullName evidence="2">Uncharacterized protein</fullName>
    </submittedName>
</protein>
<gene>
    <name evidence="2" type="ORF">OFAG_00755</name>
</gene>
<name>C3X316_9BURK</name>
<dbReference type="HOGENOM" id="CLU_1407568_0_0_4"/>
<feature type="region of interest" description="Disordered" evidence="1">
    <location>
        <begin position="150"/>
        <end position="193"/>
    </location>
</feature>
<feature type="region of interest" description="Disordered" evidence="1">
    <location>
        <begin position="1"/>
        <end position="21"/>
    </location>
</feature>
<dbReference type="AlphaFoldDB" id="C3X316"/>
<dbReference type="Proteomes" id="UP000003973">
    <property type="component" value="Unassembled WGS sequence"/>
</dbReference>
<organism evidence="2 3">
    <name type="scientific">Oxalobacter paraformigenes</name>
    <dbReference type="NCBI Taxonomy" id="556268"/>
    <lineage>
        <taxon>Bacteria</taxon>
        <taxon>Pseudomonadati</taxon>
        <taxon>Pseudomonadota</taxon>
        <taxon>Betaproteobacteria</taxon>
        <taxon>Burkholderiales</taxon>
        <taxon>Oxalobacteraceae</taxon>
        <taxon>Oxalobacter</taxon>
    </lineage>
</organism>
<feature type="compositionally biased region" description="Basic and acidic residues" evidence="1">
    <location>
        <begin position="159"/>
        <end position="169"/>
    </location>
</feature>
<feature type="compositionally biased region" description="Basic residues" evidence="1">
    <location>
        <begin position="9"/>
        <end position="21"/>
    </location>
</feature>
<dbReference type="EMBL" id="ACDP02000023">
    <property type="protein sequence ID" value="EEO27602.2"/>
    <property type="molecule type" value="Genomic_DNA"/>
</dbReference>
<keyword evidence="3" id="KW-1185">Reference proteome</keyword>
<evidence type="ECO:0000256" key="1">
    <source>
        <dbReference type="SAM" id="MobiDB-lite"/>
    </source>
</evidence>
<sequence length="193" mass="21755">MRRKDGMARKKSAFGRRKRRQPVSLSEDGCRYPMFSAGVQDFIRFRFLWPPEVCSMRQAGLFFRRFGRLRPVSKTGQTGARAAFFPSLPFFVWLPDESDRASGLNRFPPDAGSFFPGTRRSHLQAFLPVHSDWKPGTPGKTGFPFRPGKPAILSGAARSESHLSGDARKAGKQVGHLSQRRSRFRRVSPVLST</sequence>
<evidence type="ECO:0000313" key="3">
    <source>
        <dbReference type="Proteomes" id="UP000003973"/>
    </source>
</evidence>
<comment type="caution">
    <text evidence="2">The sequence shown here is derived from an EMBL/GenBank/DDBJ whole genome shotgun (WGS) entry which is preliminary data.</text>
</comment>
<evidence type="ECO:0000313" key="2">
    <source>
        <dbReference type="EMBL" id="EEO27602.2"/>
    </source>
</evidence>
<accession>C3X316</accession>
<reference evidence="2" key="1">
    <citation type="submission" date="2011-10" db="EMBL/GenBank/DDBJ databases">
        <title>The Genome Sequence of Oxalobacter formigenes HOxBLS.</title>
        <authorList>
            <consortium name="The Broad Institute Genome Sequencing Platform"/>
            <person name="Earl A."/>
            <person name="Ward D."/>
            <person name="Feldgarden M."/>
            <person name="Gevers D."/>
            <person name="Allison M.J."/>
            <person name="Humphrey S."/>
            <person name="Young S.K."/>
            <person name="Zeng Q."/>
            <person name="Gargeya S."/>
            <person name="Fitzgerald M."/>
            <person name="Haas B."/>
            <person name="Abouelleil A."/>
            <person name="Alvarado L."/>
            <person name="Arachchi H.M."/>
            <person name="Berlin A."/>
            <person name="Brown A."/>
            <person name="Chapman S.B."/>
            <person name="Chen Z."/>
            <person name="Dunbar C."/>
            <person name="Freedman E."/>
            <person name="Gearin G."/>
            <person name="Goldberg J."/>
            <person name="Griggs A."/>
            <person name="Gujja S."/>
            <person name="Heiman D."/>
            <person name="Howarth C."/>
            <person name="Larson L."/>
            <person name="Lui A."/>
            <person name="MacDonald P.J.P."/>
            <person name="Montmayeur A."/>
            <person name="Murphy C."/>
            <person name="Neiman D."/>
            <person name="Pearson M."/>
            <person name="Priest M."/>
            <person name="Roberts A."/>
            <person name="Saif S."/>
            <person name="Shea T."/>
            <person name="Shenoy N."/>
            <person name="Sisk P."/>
            <person name="Stolte C."/>
            <person name="Sykes S."/>
            <person name="Wortman J."/>
            <person name="Nusbaum C."/>
            <person name="Birren B."/>
        </authorList>
    </citation>
    <scope>NUCLEOTIDE SEQUENCE [LARGE SCALE GENOMIC DNA]</scope>
    <source>
        <strain evidence="2">HOxBLS</strain>
    </source>
</reference>